<reference evidence="1" key="2">
    <citation type="journal article" date="2015" name="Genome Announc.">
        <title>Draft Genome Sequence of Filamentous Marine Cyanobacterium Lyngbya confervoides Strain BDU141951.</title>
        <authorList>
            <person name="Chandrababunaidu M.M."/>
            <person name="Sen D."/>
            <person name="Tripathy S."/>
        </authorList>
    </citation>
    <scope>NUCLEOTIDE SEQUENCE</scope>
    <source>
        <strain evidence="1">BDU141951</strain>
    </source>
</reference>
<evidence type="ECO:0000313" key="1">
    <source>
        <dbReference type="EMBL" id="NEV66354.1"/>
    </source>
</evidence>
<reference evidence="1" key="3">
    <citation type="submission" date="2020-02" db="EMBL/GenBank/DDBJ databases">
        <authorList>
            <person name="Sarangi A.N."/>
            <person name="Ghosh S."/>
            <person name="Mukherjee M."/>
            <person name="Tripathy S."/>
        </authorList>
    </citation>
    <scope>NUCLEOTIDE SEQUENCE</scope>
    <source>
        <strain evidence="1">BDU141951</strain>
    </source>
</reference>
<accession>A0A8T6QM64</accession>
<name>A0A8T6QM64_9CYAN</name>
<reference evidence="1" key="1">
    <citation type="submission" date="2014-11" db="EMBL/GenBank/DDBJ databases">
        <authorList>
            <person name="Malar M.C."/>
            <person name="Sen D."/>
            <person name="Tripathy S."/>
        </authorList>
    </citation>
    <scope>NUCLEOTIDE SEQUENCE</scope>
    <source>
        <strain evidence="1">BDU141951</strain>
    </source>
</reference>
<gene>
    <name evidence="1" type="ORF">QQ91_004405</name>
</gene>
<dbReference type="AlphaFoldDB" id="A0A8T6QM64"/>
<sequence>MRISPDEVGALFITVWKQTCDQMASAWYWQRLLLVHATSVIYGHEANDGDRDY</sequence>
<proteinExistence type="predicted"/>
<protein>
    <submittedName>
        <fullName evidence="1">Uncharacterized protein</fullName>
    </submittedName>
</protein>
<dbReference type="EMBL" id="JTHE02000003">
    <property type="protein sequence ID" value="NEV66354.1"/>
    <property type="molecule type" value="Genomic_DNA"/>
</dbReference>
<organism evidence="1">
    <name type="scientific">Lyngbya confervoides BDU141951</name>
    <dbReference type="NCBI Taxonomy" id="1574623"/>
    <lineage>
        <taxon>Bacteria</taxon>
        <taxon>Bacillati</taxon>
        <taxon>Cyanobacteriota</taxon>
        <taxon>Cyanophyceae</taxon>
        <taxon>Oscillatoriophycideae</taxon>
        <taxon>Oscillatoriales</taxon>
        <taxon>Microcoleaceae</taxon>
        <taxon>Lyngbya</taxon>
    </lineage>
</organism>
<comment type="caution">
    <text evidence="1">The sequence shown here is derived from an EMBL/GenBank/DDBJ whole genome shotgun (WGS) entry which is preliminary data.</text>
</comment>